<gene>
    <name evidence="3" type="ORF">GA0070611_0121</name>
</gene>
<dbReference type="AlphaFoldDB" id="A0A1A8Z025"/>
<evidence type="ECO:0000313" key="3">
    <source>
        <dbReference type="EMBL" id="SBT37192.1"/>
    </source>
</evidence>
<feature type="chain" id="PRO_5039053553" evidence="1">
    <location>
        <begin position="26"/>
        <end position="344"/>
    </location>
</feature>
<organism evidence="3 4">
    <name type="scientific">Micromonospora auratinigra</name>
    <dbReference type="NCBI Taxonomy" id="261654"/>
    <lineage>
        <taxon>Bacteria</taxon>
        <taxon>Bacillati</taxon>
        <taxon>Actinomycetota</taxon>
        <taxon>Actinomycetes</taxon>
        <taxon>Micromonosporales</taxon>
        <taxon>Micromonosporaceae</taxon>
        <taxon>Micromonospora</taxon>
    </lineage>
</organism>
<evidence type="ECO:0000313" key="4">
    <source>
        <dbReference type="Proteomes" id="UP000199385"/>
    </source>
</evidence>
<dbReference type="SUPFAM" id="SSF53850">
    <property type="entry name" value="Periplasmic binding protein-like II"/>
    <property type="match status" value="1"/>
</dbReference>
<reference evidence="4" key="1">
    <citation type="submission" date="2016-06" db="EMBL/GenBank/DDBJ databases">
        <authorList>
            <person name="Varghese N."/>
            <person name="Submissions Spin"/>
        </authorList>
    </citation>
    <scope>NUCLEOTIDE SEQUENCE [LARGE SCALE GENOMIC DNA]</scope>
    <source>
        <strain evidence="4">DSM 44815</strain>
    </source>
</reference>
<dbReference type="InterPro" id="IPR015168">
    <property type="entry name" value="SsuA/THI5"/>
</dbReference>
<dbReference type="EMBL" id="LT594323">
    <property type="protein sequence ID" value="SBT37192.1"/>
    <property type="molecule type" value="Genomic_DNA"/>
</dbReference>
<dbReference type="PANTHER" id="PTHR30024:SF2">
    <property type="entry name" value="ABC TRANSPORTER SUBSTRATE-BINDING PROTEIN"/>
    <property type="match status" value="1"/>
</dbReference>
<proteinExistence type="predicted"/>
<feature type="signal peptide" evidence="1">
    <location>
        <begin position="1"/>
        <end position="25"/>
    </location>
</feature>
<dbReference type="Proteomes" id="UP000199385">
    <property type="component" value="Chromosome I"/>
</dbReference>
<dbReference type="OrthoDB" id="8877897at2"/>
<dbReference type="Pfam" id="PF09084">
    <property type="entry name" value="NMT1"/>
    <property type="match status" value="1"/>
</dbReference>
<feature type="domain" description="SsuA/THI5-like" evidence="2">
    <location>
        <begin position="78"/>
        <end position="264"/>
    </location>
</feature>
<dbReference type="RefSeq" id="WP_091655815.1">
    <property type="nucleotide sequence ID" value="NZ_LT594323.1"/>
</dbReference>
<sequence>MASSRHPLRRTLAAAVAVLALTAAAGCGTDAAAGGKQTTELRYQGSVGQVTLPELAADLGYLGDVKLNWIGNVTGGPADIQATATGQSDFGGAFNGAIVKLKVAHAPITAVVSYYGSDAQTFQGYYVLRDSPIRGPRDLIGRKVGMNTLGAHAEAVLKTWLVRSGLTPAEIATVQLVALPPVNTEQSLRAKQIDVAVLGGVIRDKAVANGGIRTVFTDYELLGAFSAGSYVFRDDFIKRNPDTVKAFVTGVGKAIEWARTQPRETVVTRLKSIIAKRGRNEDTTLVGYWKSTGVAERGGVITDREFATWIDWLADAGELKGAKPKPADLYTNKFNEFAAAGGGA</sequence>
<dbReference type="Gene3D" id="3.40.190.10">
    <property type="entry name" value="Periplasmic binding protein-like II"/>
    <property type="match status" value="2"/>
</dbReference>
<dbReference type="PANTHER" id="PTHR30024">
    <property type="entry name" value="ALIPHATIC SULFONATES-BINDING PROTEIN-RELATED"/>
    <property type="match status" value="1"/>
</dbReference>
<evidence type="ECO:0000259" key="2">
    <source>
        <dbReference type="Pfam" id="PF09084"/>
    </source>
</evidence>
<accession>A0A1A8Z025</accession>
<dbReference type="PATRIC" id="fig|261654.4.peg.119"/>
<dbReference type="STRING" id="261654.GA0070611_0121"/>
<keyword evidence="4" id="KW-1185">Reference proteome</keyword>
<name>A0A1A8Z025_9ACTN</name>
<evidence type="ECO:0000256" key="1">
    <source>
        <dbReference type="SAM" id="SignalP"/>
    </source>
</evidence>
<protein>
    <submittedName>
        <fullName evidence="3">ABC-type nitrate/sulfonate/bicarbonate transport system, substrate-binding protein</fullName>
    </submittedName>
</protein>
<dbReference type="PROSITE" id="PS51257">
    <property type="entry name" value="PROKAR_LIPOPROTEIN"/>
    <property type="match status" value="1"/>
</dbReference>
<keyword evidence="1" id="KW-0732">Signal</keyword>